<evidence type="ECO:0000256" key="4">
    <source>
        <dbReference type="ARBA" id="ARBA00022884"/>
    </source>
</evidence>
<feature type="domain" description="Helicase ATP-binding" evidence="7">
    <location>
        <begin position="58"/>
        <end position="263"/>
    </location>
</feature>
<comment type="domain">
    <text evidence="5">The Q motif is unique to and characteristic of the DEAD box family of RNA helicases and controls ATP binding and hydrolysis.</text>
</comment>
<dbReference type="CDD" id="cd18787">
    <property type="entry name" value="SF2_C_DEAD"/>
    <property type="match status" value="1"/>
</dbReference>
<dbReference type="PANTHER" id="PTHR24031">
    <property type="entry name" value="RNA HELICASE"/>
    <property type="match status" value="1"/>
</dbReference>
<dbReference type="EC" id="3.6.4.13" evidence="5"/>
<dbReference type="EMBL" id="KN818360">
    <property type="protein sequence ID" value="KIL57685.1"/>
    <property type="molecule type" value="Genomic_DNA"/>
</dbReference>
<dbReference type="GO" id="GO:0005524">
    <property type="term" value="F:ATP binding"/>
    <property type="evidence" value="ECO:0007669"/>
    <property type="project" value="UniProtKB-UniRule"/>
</dbReference>
<evidence type="ECO:0000313" key="10">
    <source>
        <dbReference type="Proteomes" id="UP000054549"/>
    </source>
</evidence>
<dbReference type="GO" id="GO:0003723">
    <property type="term" value="F:RNA binding"/>
    <property type="evidence" value="ECO:0007669"/>
    <property type="project" value="UniProtKB-UniRule"/>
</dbReference>
<feature type="non-terminal residue" evidence="9">
    <location>
        <position position="1"/>
    </location>
</feature>
<dbReference type="GO" id="GO:0003724">
    <property type="term" value="F:RNA helicase activity"/>
    <property type="evidence" value="ECO:0007669"/>
    <property type="project" value="UniProtKB-EC"/>
</dbReference>
<dbReference type="GO" id="GO:0016787">
    <property type="term" value="F:hydrolase activity"/>
    <property type="evidence" value="ECO:0007669"/>
    <property type="project" value="UniProtKB-KW"/>
</dbReference>
<dbReference type="Gene3D" id="3.40.50.300">
    <property type="entry name" value="P-loop containing nucleotide triphosphate hydrolases"/>
    <property type="match status" value="2"/>
</dbReference>
<evidence type="ECO:0000256" key="2">
    <source>
        <dbReference type="ARBA" id="ARBA00022801"/>
    </source>
</evidence>
<dbReference type="InterPro" id="IPR014001">
    <property type="entry name" value="Helicase_ATP-bd"/>
</dbReference>
<evidence type="ECO:0000256" key="3">
    <source>
        <dbReference type="ARBA" id="ARBA00022840"/>
    </source>
</evidence>
<feature type="domain" description="Helicase C-terminal" evidence="8">
    <location>
        <begin position="291"/>
        <end position="460"/>
    </location>
</feature>
<evidence type="ECO:0000256" key="1">
    <source>
        <dbReference type="ARBA" id="ARBA00022741"/>
    </source>
</evidence>
<evidence type="ECO:0000256" key="6">
    <source>
        <dbReference type="SAM" id="MobiDB-lite"/>
    </source>
</evidence>
<evidence type="ECO:0000259" key="7">
    <source>
        <dbReference type="PROSITE" id="PS51192"/>
    </source>
</evidence>
<dbReference type="PROSITE" id="PS51192">
    <property type="entry name" value="HELICASE_ATP_BIND_1"/>
    <property type="match status" value="1"/>
</dbReference>
<dbReference type="SMART" id="SM00487">
    <property type="entry name" value="DEXDc"/>
    <property type="match status" value="1"/>
</dbReference>
<dbReference type="InterPro" id="IPR011545">
    <property type="entry name" value="DEAD/DEAH_box_helicase_dom"/>
</dbReference>
<keyword evidence="3 5" id="KW-0067">ATP-binding</keyword>
<dbReference type="PROSITE" id="PS51194">
    <property type="entry name" value="HELICASE_CTER"/>
    <property type="match status" value="1"/>
</dbReference>
<dbReference type="Pfam" id="PF00271">
    <property type="entry name" value="Helicase_C"/>
    <property type="match status" value="1"/>
</dbReference>
<comment type="similarity">
    <text evidence="5">Belongs to the DEAD box helicase family.</text>
</comment>
<dbReference type="InParanoid" id="A0A0C2S4Q6"/>
<evidence type="ECO:0000256" key="5">
    <source>
        <dbReference type="RuleBase" id="RU365068"/>
    </source>
</evidence>
<reference evidence="9 10" key="1">
    <citation type="submission" date="2014-04" db="EMBL/GenBank/DDBJ databases">
        <title>Evolutionary Origins and Diversification of the Mycorrhizal Mutualists.</title>
        <authorList>
            <consortium name="DOE Joint Genome Institute"/>
            <consortium name="Mycorrhizal Genomics Consortium"/>
            <person name="Kohler A."/>
            <person name="Kuo A."/>
            <person name="Nagy L.G."/>
            <person name="Floudas D."/>
            <person name="Copeland A."/>
            <person name="Barry K.W."/>
            <person name="Cichocki N."/>
            <person name="Veneault-Fourrey C."/>
            <person name="LaButti K."/>
            <person name="Lindquist E.A."/>
            <person name="Lipzen A."/>
            <person name="Lundell T."/>
            <person name="Morin E."/>
            <person name="Murat C."/>
            <person name="Riley R."/>
            <person name="Ohm R."/>
            <person name="Sun H."/>
            <person name="Tunlid A."/>
            <person name="Henrissat B."/>
            <person name="Grigoriev I.V."/>
            <person name="Hibbett D.S."/>
            <person name="Martin F."/>
        </authorList>
    </citation>
    <scope>NUCLEOTIDE SEQUENCE [LARGE SCALE GENOMIC DNA]</scope>
    <source>
        <strain evidence="9 10">Koide BX008</strain>
    </source>
</reference>
<dbReference type="HOGENOM" id="CLU_003041_26_6_1"/>
<keyword evidence="2 5" id="KW-0378">Hydrolase</keyword>
<dbReference type="InterPro" id="IPR001650">
    <property type="entry name" value="Helicase_C-like"/>
</dbReference>
<dbReference type="OrthoDB" id="193716at2759"/>
<keyword evidence="4 5" id="KW-0694">RNA-binding</keyword>
<protein>
    <recommendedName>
        <fullName evidence="5">ATP-dependent RNA helicase</fullName>
        <ecNumber evidence="5">3.6.4.13</ecNumber>
    </recommendedName>
</protein>
<dbReference type="InterPro" id="IPR027417">
    <property type="entry name" value="P-loop_NTPase"/>
</dbReference>
<comment type="function">
    <text evidence="5">RNA helicase.</text>
</comment>
<keyword evidence="5" id="KW-0347">Helicase</keyword>
<proteinExistence type="inferred from homology"/>
<feature type="region of interest" description="Disordered" evidence="6">
    <location>
        <begin position="598"/>
        <end position="638"/>
    </location>
</feature>
<keyword evidence="10" id="KW-1185">Reference proteome</keyword>
<dbReference type="Pfam" id="PF00270">
    <property type="entry name" value="DEAD"/>
    <property type="match status" value="1"/>
</dbReference>
<feature type="non-terminal residue" evidence="9">
    <location>
        <position position="652"/>
    </location>
</feature>
<gene>
    <name evidence="9" type="ORF">M378DRAFT_36628</name>
</gene>
<sequence length="652" mass="72680">SLDTLPFSSLETSVHPNTLKSIVQKPFTHVTMSPVQSKVLPLLPGLAMPYQPKQPSDAGKTAAPRDLLVKAKTGTGKTLAFLVPAIESRLRAISQHVEKSLSDAGLTSDKVLESKAKRSFATDRVGTLIISPTRELATQIANEALKLLTHHSALEVHLLVGGESRRRQVMNWSRGRKDIVVATPGRLRDLLNEREFADAFAHTQLLVLDEADSLLDMGFRDDIDAIAEYLPPTPERQTFLFSATVSSAIREVAREVLDKSHAFINCVNDADAPVHTHIKQYYTVLPSAADQVPHLLRLLAYEQLANPGSSKTIMFFPTTKMTQLFSSVLREVKKSVLPAGNNTRIYEIHSKKTMESRTRTSADFRADKSGAAVLVSSDVSARGVDYPGVTRVIQVGIPSSKDLYVHRVGRTGRGGEGGREGRGDLVLLPWEMGFVTWQLGEVPLKPVTVKDLEKQVKEMAIKVDEDPQAYFNEFGVKKDDYKDKESRLLSAQKTGFGLQGRASRAPTGPRLFLNVPGYASMLDQVDVKAEELRSEMDESAVEETFMSMLGYYTSHTSEMKTDKMAVLESLKEWAVDFGGMMNKPTVSRMMMQRLGIVEDRPSRRDHRSRSGGEQTRGFGLKKKTTSEDEWEGERQRKVKEWEWREGRQSMYG</sequence>
<dbReference type="SUPFAM" id="SSF52540">
    <property type="entry name" value="P-loop containing nucleoside triphosphate hydrolases"/>
    <property type="match status" value="1"/>
</dbReference>
<accession>A0A0C2S4Q6</accession>
<evidence type="ECO:0000313" key="9">
    <source>
        <dbReference type="EMBL" id="KIL57685.1"/>
    </source>
</evidence>
<dbReference type="AlphaFoldDB" id="A0A0C2S4Q6"/>
<dbReference type="SMART" id="SM00490">
    <property type="entry name" value="HELICc"/>
    <property type="match status" value="1"/>
</dbReference>
<dbReference type="STRING" id="946122.A0A0C2S4Q6"/>
<evidence type="ECO:0000259" key="8">
    <source>
        <dbReference type="PROSITE" id="PS51194"/>
    </source>
</evidence>
<dbReference type="Proteomes" id="UP000054549">
    <property type="component" value="Unassembled WGS sequence"/>
</dbReference>
<keyword evidence="1 5" id="KW-0547">Nucleotide-binding</keyword>
<organism evidence="9 10">
    <name type="scientific">Amanita muscaria (strain Koide BX008)</name>
    <dbReference type="NCBI Taxonomy" id="946122"/>
    <lineage>
        <taxon>Eukaryota</taxon>
        <taxon>Fungi</taxon>
        <taxon>Dikarya</taxon>
        <taxon>Basidiomycota</taxon>
        <taxon>Agaricomycotina</taxon>
        <taxon>Agaricomycetes</taxon>
        <taxon>Agaricomycetidae</taxon>
        <taxon>Agaricales</taxon>
        <taxon>Pluteineae</taxon>
        <taxon>Amanitaceae</taxon>
        <taxon>Amanita</taxon>
    </lineage>
</organism>
<comment type="catalytic activity">
    <reaction evidence="5">
        <text>ATP + H2O = ADP + phosphate + H(+)</text>
        <dbReference type="Rhea" id="RHEA:13065"/>
        <dbReference type="ChEBI" id="CHEBI:15377"/>
        <dbReference type="ChEBI" id="CHEBI:15378"/>
        <dbReference type="ChEBI" id="CHEBI:30616"/>
        <dbReference type="ChEBI" id="CHEBI:43474"/>
        <dbReference type="ChEBI" id="CHEBI:456216"/>
        <dbReference type="EC" id="3.6.4.13"/>
    </reaction>
</comment>
<name>A0A0C2S4Q6_AMAMK</name>